<dbReference type="AlphaFoldDB" id="S2JBE5"/>
<dbReference type="OMA" id="CERSDYV"/>
<evidence type="ECO:0000313" key="2">
    <source>
        <dbReference type="EMBL" id="EPB85757.1"/>
    </source>
</evidence>
<keyword evidence="3" id="KW-1185">Reference proteome</keyword>
<dbReference type="InParanoid" id="S2JBE5"/>
<proteinExistence type="predicted"/>
<keyword evidence="1" id="KW-0732">Signal</keyword>
<evidence type="ECO:0000313" key="3">
    <source>
        <dbReference type="Proteomes" id="UP000014254"/>
    </source>
</evidence>
<name>S2JBE5_MUCC1</name>
<evidence type="ECO:0000256" key="1">
    <source>
        <dbReference type="SAM" id="SignalP"/>
    </source>
</evidence>
<feature type="chain" id="PRO_5004509016" evidence="1">
    <location>
        <begin position="25"/>
        <end position="153"/>
    </location>
</feature>
<dbReference type="EMBL" id="KE124004">
    <property type="protein sequence ID" value="EPB85757.1"/>
    <property type="molecule type" value="Genomic_DNA"/>
</dbReference>
<protein>
    <submittedName>
        <fullName evidence="2">Uncharacterized protein</fullName>
    </submittedName>
</protein>
<accession>S2JBE5</accession>
<organism evidence="2 3">
    <name type="scientific">Mucor circinelloides f. circinelloides (strain 1006PhL)</name>
    <name type="common">Mucormycosis agent</name>
    <name type="synonym">Calyptromyces circinelloides</name>
    <dbReference type="NCBI Taxonomy" id="1220926"/>
    <lineage>
        <taxon>Eukaryota</taxon>
        <taxon>Fungi</taxon>
        <taxon>Fungi incertae sedis</taxon>
        <taxon>Mucoromycota</taxon>
        <taxon>Mucoromycotina</taxon>
        <taxon>Mucoromycetes</taxon>
        <taxon>Mucorales</taxon>
        <taxon>Mucorineae</taxon>
        <taxon>Mucoraceae</taxon>
        <taxon>Mucor</taxon>
    </lineage>
</organism>
<sequence>MTSYFLLTLTFALMVILTSQQASAAAISNQDECIKRAYGIYDGFTRYGCDVKKGEQACSALFNLAINNLNADLDKCERSDYVTLCYIKPSGGFFSFSGCSSVKGGSKLTKAQCEAEASKNFTFHGEDGSETLFEAKNSRCINAIDYNCHDLCN</sequence>
<reference evidence="3" key="1">
    <citation type="submission" date="2013-05" db="EMBL/GenBank/DDBJ databases">
        <title>The Genome sequence of Mucor circinelloides f. circinelloides 1006PhL.</title>
        <authorList>
            <consortium name="The Broad Institute Genomics Platform"/>
            <person name="Cuomo C."/>
            <person name="Earl A."/>
            <person name="Findley K."/>
            <person name="Lee S.C."/>
            <person name="Walker B."/>
            <person name="Young S."/>
            <person name="Zeng Q."/>
            <person name="Gargeya S."/>
            <person name="Fitzgerald M."/>
            <person name="Haas B."/>
            <person name="Abouelleil A."/>
            <person name="Allen A.W."/>
            <person name="Alvarado L."/>
            <person name="Arachchi H.M."/>
            <person name="Berlin A.M."/>
            <person name="Chapman S.B."/>
            <person name="Gainer-Dewar J."/>
            <person name="Goldberg J."/>
            <person name="Griggs A."/>
            <person name="Gujja S."/>
            <person name="Hansen M."/>
            <person name="Howarth C."/>
            <person name="Imamovic A."/>
            <person name="Ireland A."/>
            <person name="Larimer J."/>
            <person name="McCowan C."/>
            <person name="Murphy C."/>
            <person name="Pearson M."/>
            <person name="Poon T.W."/>
            <person name="Priest M."/>
            <person name="Roberts A."/>
            <person name="Saif S."/>
            <person name="Shea T."/>
            <person name="Sisk P."/>
            <person name="Sykes S."/>
            <person name="Wortman J."/>
            <person name="Nusbaum C."/>
            <person name="Birren B."/>
        </authorList>
    </citation>
    <scope>NUCLEOTIDE SEQUENCE [LARGE SCALE GENOMIC DNA]</scope>
    <source>
        <strain evidence="3">1006PhL</strain>
    </source>
</reference>
<gene>
    <name evidence="2" type="ORF">HMPREF1544_07426</name>
</gene>
<dbReference type="OrthoDB" id="2267054at2759"/>
<feature type="signal peptide" evidence="1">
    <location>
        <begin position="1"/>
        <end position="24"/>
    </location>
</feature>
<dbReference type="VEuPathDB" id="FungiDB:HMPREF1544_07426"/>
<dbReference type="Proteomes" id="UP000014254">
    <property type="component" value="Unassembled WGS sequence"/>
</dbReference>